<dbReference type="NCBIfam" id="TIGR01457">
    <property type="entry name" value="HAD-SF-IIA-hyp2"/>
    <property type="match status" value="1"/>
</dbReference>
<dbReference type="EMBL" id="WJNH01000001">
    <property type="protein sequence ID" value="MRG85176.1"/>
    <property type="molecule type" value="Genomic_DNA"/>
</dbReference>
<dbReference type="CDD" id="cd07530">
    <property type="entry name" value="HAD_Pase_UmpH-like"/>
    <property type="match status" value="1"/>
</dbReference>
<sequence>MEQYKGYLIDLDGTMYLGSEQIQYAKEFIDVLNDKRIPHLFVTNNSSKRPEQVAEKLQQMGIQAETDQVFTTSMATAAFIANKKKDVTAYAIGEIGLIDALSDEEVELVDENADFVVIGIDRDITYEKLAKGCLNIRDGAEFVSTNADVALPTERGFLPGNGSLTSVLEVSTGQSPTYIGKPEPIIMEQALNKLGLPKEETLMVGDNYHTDILAGMRAGMDTLLVFTGVTSKEELKQYDQQPTYVVDTLNDWINPIK</sequence>
<dbReference type="OrthoDB" id="9810449at2"/>
<dbReference type="GO" id="GO:0016791">
    <property type="term" value="F:phosphatase activity"/>
    <property type="evidence" value="ECO:0007669"/>
    <property type="project" value="TreeGrafter"/>
</dbReference>
<dbReference type="SUPFAM" id="SSF56784">
    <property type="entry name" value="HAD-like"/>
    <property type="match status" value="1"/>
</dbReference>
<evidence type="ECO:0000256" key="8">
    <source>
        <dbReference type="PIRSR" id="PIRSR000915-3"/>
    </source>
</evidence>
<feature type="binding site" evidence="8">
    <location>
        <position position="12"/>
    </location>
    <ligand>
        <name>Mg(2+)</name>
        <dbReference type="ChEBI" id="CHEBI:18420"/>
    </ligand>
</feature>
<organism evidence="9 10">
    <name type="scientific">Salinibacillus xinjiangensis</name>
    <dbReference type="NCBI Taxonomy" id="1229268"/>
    <lineage>
        <taxon>Bacteria</taxon>
        <taxon>Bacillati</taxon>
        <taxon>Bacillota</taxon>
        <taxon>Bacilli</taxon>
        <taxon>Bacillales</taxon>
        <taxon>Bacillaceae</taxon>
        <taxon>Salinibacillus</taxon>
    </lineage>
</organism>
<dbReference type="FunFam" id="3.40.50.1000:FF:000053">
    <property type="entry name" value="TIGR01457 family HAD hydrolase"/>
    <property type="match status" value="1"/>
</dbReference>
<feature type="binding site" evidence="8">
    <location>
        <position position="10"/>
    </location>
    <ligand>
        <name>Mg(2+)</name>
        <dbReference type="ChEBI" id="CHEBI:18420"/>
    </ligand>
</feature>
<comment type="function">
    <text evidence="5">Catalyzes the dephosphorylation of 2-6 carbon acid sugars in vitro.</text>
</comment>
<dbReference type="NCBIfam" id="TIGR01460">
    <property type="entry name" value="HAD-SF-IIA"/>
    <property type="match status" value="1"/>
</dbReference>
<name>A0A6G1X2Q4_9BACI</name>
<dbReference type="InterPro" id="IPR036412">
    <property type="entry name" value="HAD-like_sf"/>
</dbReference>
<evidence type="ECO:0000256" key="5">
    <source>
        <dbReference type="PIRNR" id="PIRNR000915"/>
    </source>
</evidence>
<comment type="cofactor">
    <cofactor evidence="8">
        <name>Mg(2+)</name>
        <dbReference type="ChEBI" id="CHEBI:18420"/>
    </cofactor>
    <text evidence="8">Divalent metal ions. Mg(2+) is the most effective.</text>
</comment>
<dbReference type="InterPro" id="IPR006354">
    <property type="entry name" value="HAD-SF_hydro_IIA_hyp1"/>
</dbReference>
<dbReference type="RefSeq" id="WP_153727119.1">
    <property type="nucleotide sequence ID" value="NZ_WJNH01000001.1"/>
</dbReference>
<dbReference type="InterPro" id="IPR006357">
    <property type="entry name" value="HAD-SF_hydro_IIA"/>
</dbReference>
<dbReference type="Proteomes" id="UP000480185">
    <property type="component" value="Unassembled WGS sequence"/>
</dbReference>
<dbReference type="SFLD" id="SFLDS00003">
    <property type="entry name" value="Haloacid_Dehalogenase"/>
    <property type="match status" value="1"/>
</dbReference>
<evidence type="ECO:0000313" key="9">
    <source>
        <dbReference type="EMBL" id="MRG85176.1"/>
    </source>
</evidence>
<evidence type="ECO:0000256" key="7">
    <source>
        <dbReference type="PIRSR" id="PIRSR000915-2"/>
    </source>
</evidence>
<dbReference type="GO" id="GO:0046872">
    <property type="term" value="F:metal ion binding"/>
    <property type="evidence" value="ECO:0007669"/>
    <property type="project" value="UniProtKB-KW"/>
</dbReference>
<feature type="binding site" evidence="8">
    <location>
        <position position="206"/>
    </location>
    <ligand>
        <name>Mg(2+)</name>
        <dbReference type="ChEBI" id="CHEBI:18420"/>
    </ligand>
</feature>
<evidence type="ECO:0000256" key="4">
    <source>
        <dbReference type="ARBA" id="ARBA00022842"/>
    </source>
</evidence>
<dbReference type="InterPro" id="IPR023214">
    <property type="entry name" value="HAD_sf"/>
</dbReference>
<keyword evidence="4 5" id="KW-0460">Magnesium</keyword>
<evidence type="ECO:0000256" key="6">
    <source>
        <dbReference type="PIRSR" id="PIRSR000915-1"/>
    </source>
</evidence>
<comment type="similarity">
    <text evidence="1 5">Belongs to the HAD-like hydrolase superfamily. NagD family.</text>
</comment>
<feature type="active site" description="Proton donor" evidence="6">
    <location>
        <position position="12"/>
    </location>
</feature>
<dbReference type="InterPro" id="IPR006439">
    <property type="entry name" value="HAD-SF_hydro_IA"/>
</dbReference>
<dbReference type="PANTHER" id="PTHR19288:SF46">
    <property type="entry name" value="HALOACID DEHALOGENASE-LIKE HYDROLASE DOMAIN-CONTAINING PROTEIN 2"/>
    <property type="match status" value="1"/>
</dbReference>
<reference evidence="9 10" key="1">
    <citation type="submission" date="2019-11" db="EMBL/GenBank/DDBJ databases">
        <authorList>
            <person name="Li J."/>
        </authorList>
    </citation>
    <scope>NUCLEOTIDE SEQUENCE [LARGE SCALE GENOMIC DNA]</scope>
    <source>
        <strain evidence="9 10">J4</strain>
    </source>
</reference>
<dbReference type="AlphaFoldDB" id="A0A6G1X2Q4"/>
<evidence type="ECO:0000313" key="10">
    <source>
        <dbReference type="Proteomes" id="UP000480185"/>
    </source>
</evidence>
<dbReference type="EC" id="3.1.3.-" evidence="5"/>
<keyword evidence="10" id="KW-1185">Reference proteome</keyword>
<feature type="binding site" evidence="7">
    <location>
        <position position="181"/>
    </location>
    <ligand>
        <name>substrate</name>
    </ligand>
</feature>
<comment type="caution">
    <text evidence="9">The sequence shown here is derived from an EMBL/GenBank/DDBJ whole genome shotgun (WGS) entry which is preliminary data.</text>
</comment>
<gene>
    <name evidence="9" type="ORF">GH754_02405</name>
</gene>
<evidence type="ECO:0000256" key="2">
    <source>
        <dbReference type="ARBA" id="ARBA00022723"/>
    </source>
</evidence>
<dbReference type="PIRSF" id="PIRSF000915">
    <property type="entry name" value="PGP-type_phosphatase"/>
    <property type="match status" value="1"/>
</dbReference>
<feature type="active site" description="Nucleophile" evidence="6">
    <location>
        <position position="10"/>
    </location>
</feature>
<proteinExistence type="inferred from homology"/>
<keyword evidence="3 9" id="KW-0378">Hydrolase</keyword>
<dbReference type="Pfam" id="PF13344">
    <property type="entry name" value="Hydrolase_6"/>
    <property type="match status" value="1"/>
</dbReference>
<dbReference type="SFLD" id="SFLDG01139">
    <property type="entry name" value="C2.A:_Pyridoxal_Phosphate_Phos"/>
    <property type="match status" value="1"/>
</dbReference>
<keyword evidence="2 5" id="KW-0479">Metal-binding</keyword>
<protein>
    <recommendedName>
        <fullName evidence="5">Acid sugar phosphatase</fullName>
        <ecNumber evidence="5">3.1.3.-</ecNumber>
    </recommendedName>
</protein>
<dbReference type="NCBIfam" id="TIGR01549">
    <property type="entry name" value="HAD-SF-IA-v1"/>
    <property type="match status" value="1"/>
</dbReference>
<evidence type="ECO:0000256" key="1">
    <source>
        <dbReference type="ARBA" id="ARBA00006696"/>
    </source>
</evidence>
<dbReference type="Pfam" id="PF13242">
    <property type="entry name" value="Hydrolase_like"/>
    <property type="match status" value="1"/>
</dbReference>
<dbReference type="PANTHER" id="PTHR19288">
    <property type="entry name" value="4-NITROPHENYLPHOSPHATASE-RELATED"/>
    <property type="match status" value="1"/>
</dbReference>
<dbReference type="GO" id="GO:0005737">
    <property type="term" value="C:cytoplasm"/>
    <property type="evidence" value="ECO:0007669"/>
    <property type="project" value="TreeGrafter"/>
</dbReference>
<evidence type="ECO:0000256" key="3">
    <source>
        <dbReference type="ARBA" id="ARBA00022801"/>
    </source>
</evidence>
<accession>A0A6G1X2Q4</accession>
<dbReference type="Gene3D" id="3.40.50.1000">
    <property type="entry name" value="HAD superfamily/HAD-like"/>
    <property type="match status" value="2"/>
</dbReference>